<dbReference type="Gene3D" id="1.10.8.60">
    <property type="match status" value="1"/>
</dbReference>
<organism evidence="10 11">
    <name type="scientific">Apatococcus lobatus</name>
    <dbReference type="NCBI Taxonomy" id="904363"/>
    <lineage>
        <taxon>Eukaryota</taxon>
        <taxon>Viridiplantae</taxon>
        <taxon>Chlorophyta</taxon>
        <taxon>core chlorophytes</taxon>
        <taxon>Trebouxiophyceae</taxon>
        <taxon>Chlorellales</taxon>
        <taxon>Chlorellaceae</taxon>
        <taxon>Apatococcus</taxon>
    </lineage>
</organism>
<dbReference type="InterPro" id="IPR001965">
    <property type="entry name" value="Znf_PHD"/>
</dbReference>
<evidence type="ECO:0000256" key="2">
    <source>
        <dbReference type="ARBA" id="ARBA00022723"/>
    </source>
</evidence>
<feature type="region of interest" description="Disordered" evidence="8">
    <location>
        <begin position="264"/>
        <end position="283"/>
    </location>
</feature>
<dbReference type="InterPro" id="IPR003959">
    <property type="entry name" value="ATPase_AAA_core"/>
</dbReference>
<evidence type="ECO:0000313" key="10">
    <source>
        <dbReference type="EMBL" id="KAK9817635.1"/>
    </source>
</evidence>
<dbReference type="InterPro" id="IPR013083">
    <property type="entry name" value="Znf_RING/FYVE/PHD"/>
</dbReference>
<gene>
    <name evidence="10" type="ORF">WJX74_010735</name>
</gene>
<dbReference type="InterPro" id="IPR034732">
    <property type="entry name" value="EPHD"/>
</dbReference>
<feature type="region of interest" description="Disordered" evidence="8">
    <location>
        <begin position="915"/>
        <end position="935"/>
    </location>
</feature>
<comment type="similarity">
    <text evidence="1">Belongs to the AAA ATPase family.</text>
</comment>
<comment type="caution">
    <text evidence="10">The sequence shown here is derived from an EMBL/GenBank/DDBJ whole genome shotgun (WGS) entry which is preliminary data.</text>
</comment>
<evidence type="ECO:0000256" key="1">
    <source>
        <dbReference type="ARBA" id="ARBA00006914"/>
    </source>
</evidence>
<evidence type="ECO:0000256" key="4">
    <source>
        <dbReference type="ARBA" id="ARBA00022771"/>
    </source>
</evidence>
<reference evidence="10 11" key="1">
    <citation type="journal article" date="2024" name="Nat. Commun.">
        <title>Phylogenomics reveals the evolutionary origins of lichenization in chlorophyte algae.</title>
        <authorList>
            <person name="Puginier C."/>
            <person name="Libourel C."/>
            <person name="Otte J."/>
            <person name="Skaloud P."/>
            <person name="Haon M."/>
            <person name="Grisel S."/>
            <person name="Petersen M."/>
            <person name="Berrin J.G."/>
            <person name="Delaux P.M."/>
            <person name="Dal Grande F."/>
            <person name="Keller J."/>
        </authorList>
    </citation>
    <scope>NUCLEOTIDE SEQUENCE [LARGE SCALE GENOMIC DNA]</scope>
    <source>
        <strain evidence="10 11">SAG 2145</strain>
    </source>
</reference>
<evidence type="ECO:0000256" key="3">
    <source>
        <dbReference type="ARBA" id="ARBA00022741"/>
    </source>
</evidence>
<evidence type="ECO:0000256" key="7">
    <source>
        <dbReference type="ARBA" id="ARBA00023117"/>
    </source>
</evidence>
<feature type="domain" description="PHD-type" evidence="9">
    <location>
        <begin position="6"/>
        <end position="121"/>
    </location>
</feature>
<dbReference type="Proteomes" id="UP001438707">
    <property type="component" value="Unassembled WGS sequence"/>
</dbReference>
<keyword evidence="3" id="KW-0547">Nucleotide-binding</keyword>
<name>A0AAW1Q5S1_9CHLO</name>
<keyword evidence="6" id="KW-0067">ATP-binding</keyword>
<feature type="region of interest" description="Disordered" evidence="8">
    <location>
        <begin position="298"/>
        <end position="320"/>
    </location>
</feature>
<feature type="compositionally biased region" description="Low complexity" evidence="8">
    <location>
        <begin position="189"/>
        <end position="205"/>
    </location>
</feature>
<evidence type="ECO:0000313" key="11">
    <source>
        <dbReference type="Proteomes" id="UP001438707"/>
    </source>
</evidence>
<dbReference type="AlphaFoldDB" id="A0AAW1Q5S1"/>
<dbReference type="GO" id="GO:0003682">
    <property type="term" value="F:chromatin binding"/>
    <property type="evidence" value="ECO:0007669"/>
    <property type="project" value="TreeGrafter"/>
</dbReference>
<dbReference type="Gene3D" id="3.30.40.10">
    <property type="entry name" value="Zinc/RING finger domain, C3HC4 (zinc finger)"/>
    <property type="match status" value="1"/>
</dbReference>
<feature type="region of interest" description="Disordered" evidence="8">
    <location>
        <begin position="138"/>
        <end position="244"/>
    </location>
</feature>
<dbReference type="GO" id="GO:0016887">
    <property type="term" value="F:ATP hydrolysis activity"/>
    <property type="evidence" value="ECO:0007669"/>
    <property type="project" value="InterPro"/>
</dbReference>
<dbReference type="GO" id="GO:0005524">
    <property type="term" value="F:ATP binding"/>
    <property type="evidence" value="ECO:0007669"/>
    <property type="project" value="UniProtKB-KW"/>
</dbReference>
<dbReference type="PROSITE" id="PS51805">
    <property type="entry name" value="EPHD"/>
    <property type="match status" value="1"/>
</dbReference>
<dbReference type="SMART" id="SM00382">
    <property type="entry name" value="AAA"/>
    <property type="match status" value="1"/>
</dbReference>
<dbReference type="GO" id="GO:0006334">
    <property type="term" value="P:nucleosome assembly"/>
    <property type="evidence" value="ECO:0007669"/>
    <property type="project" value="TreeGrafter"/>
</dbReference>
<accession>A0AAW1Q5S1</accession>
<dbReference type="GO" id="GO:0045815">
    <property type="term" value="P:transcription initiation-coupled chromatin remodeling"/>
    <property type="evidence" value="ECO:0007669"/>
    <property type="project" value="TreeGrafter"/>
</dbReference>
<feature type="compositionally biased region" description="Low complexity" evidence="8">
    <location>
        <begin position="576"/>
        <end position="587"/>
    </location>
</feature>
<dbReference type="InterPro" id="IPR027417">
    <property type="entry name" value="P-loop_NTPase"/>
</dbReference>
<dbReference type="InterPro" id="IPR003593">
    <property type="entry name" value="AAA+_ATPase"/>
</dbReference>
<dbReference type="GO" id="GO:0042393">
    <property type="term" value="F:histone binding"/>
    <property type="evidence" value="ECO:0007669"/>
    <property type="project" value="TreeGrafter"/>
</dbReference>
<proteinExistence type="inferred from homology"/>
<dbReference type="GO" id="GO:0006337">
    <property type="term" value="P:nucleosome disassembly"/>
    <property type="evidence" value="ECO:0007669"/>
    <property type="project" value="TreeGrafter"/>
</dbReference>
<evidence type="ECO:0000259" key="9">
    <source>
        <dbReference type="PROSITE" id="PS51805"/>
    </source>
</evidence>
<dbReference type="InterPro" id="IPR041569">
    <property type="entry name" value="AAA_lid_3"/>
</dbReference>
<dbReference type="EMBL" id="JALJOS010000063">
    <property type="protein sequence ID" value="KAK9817635.1"/>
    <property type="molecule type" value="Genomic_DNA"/>
</dbReference>
<keyword evidence="7" id="KW-0103">Bromodomain</keyword>
<dbReference type="InterPro" id="IPR003960">
    <property type="entry name" value="ATPase_AAA_CS"/>
</dbReference>
<dbReference type="SMART" id="SM00249">
    <property type="entry name" value="PHD"/>
    <property type="match status" value="1"/>
</dbReference>
<dbReference type="InterPro" id="IPR045199">
    <property type="entry name" value="ATAD2-like"/>
</dbReference>
<dbReference type="Pfam" id="PF13771">
    <property type="entry name" value="zf-HC5HC2H"/>
    <property type="match status" value="1"/>
</dbReference>
<evidence type="ECO:0000256" key="5">
    <source>
        <dbReference type="ARBA" id="ARBA00022833"/>
    </source>
</evidence>
<dbReference type="GO" id="GO:0008270">
    <property type="term" value="F:zinc ion binding"/>
    <property type="evidence" value="ECO:0007669"/>
    <property type="project" value="UniProtKB-KW"/>
</dbReference>
<dbReference type="Pfam" id="PF17862">
    <property type="entry name" value="AAA_lid_3"/>
    <property type="match status" value="1"/>
</dbReference>
<evidence type="ECO:0000256" key="6">
    <source>
        <dbReference type="ARBA" id="ARBA00022840"/>
    </source>
</evidence>
<keyword evidence="5" id="KW-0862">Zinc</keyword>
<dbReference type="Pfam" id="PF00004">
    <property type="entry name" value="AAA"/>
    <property type="match status" value="1"/>
</dbReference>
<dbReference type="Gene3D" id="3.40.50.300">
    <property type="entry name" value="P-loop containing nucleotide triphosphate hydrolases"/>
    <property type="match status" value="1"/>
</dbReference>
<dbReference type="PANTHER" id="PTHR23069">
    <property type="entry name" value="AAA DOMAIN-CONTAINING"/>
    <property type="match status" value="1"/>
</dbReference>
<evidence type="ECO:0000256" key="8">
    <source>
        <dbReference type="SAM" id="MobiDB-lite"/>
    </source>
</evidence>
<keyword evidence="11" id="KW-1185">Reference proteome</keyword>
<keyword evidence="4" id="KW-0863">Zinc-finger</keyword>
<dbReference type="PROSITE" id="PS00674">
    <property type="entry name" value="AAA"/>
    <property type="match status" value="1"/>
</dbReference>
<dbReference type="FunFam" id="3.40.50.300:FF:000061">
    <property type="entry name" value="ATPase family, AAA domain-containing 2"/>
    <property type="match status" value="1"/>
</dbReference>
<protein>
    <recommendedName>
        <fullName evidence="9">PHD-type domain-containing protein</fullName>
    </recommendedName>
</protein>
<feature type="compositionally biased region" description="Polar residues" evidence="8">
    <location>
        <begin position="145"/>
        <end position="158"/>
    </location>
</feature>
<feature type="region of interest" description="Disordered" evidence="8">
    <location>
        <begin position="576"/>
        <end position="608"/>
    </location>
</feature>
<keyword evidence="2" id="KW-0479">Metal-binding</keyword>
<dbReference type="GO" id="GO:0005634">
    <property type="term" value="C:nucleus"/>
    <property type="evidence" value="ECO:0007669"/>
    <property type="project" value="TreeGrafter"/>
</dbReference>
<dbReference type="PANTHER" id="PTHR23069:SF7">
    <property type="entry name" value="P-LOOP CONTAINING NUCLEOSIDE TRIPHOSPHATE HYDROLASES SUPERFAMILY PROTEIN"/>
    <property type="match status" value="1"/>
</dbReference>
<dbReference type="SUPFAM" id="SSF52540">
    <property type="entry name" value="P-loop containing nucleoside triphosphate hydrolases"/>
    <property type="match status" value="1"/>
</dbReference>
<sequence>MFAIPGPICRFCKGPAESHGQRPFGYMLGPLQLSNGREVFVHRACALWSPEVFQTDKGTLKNIKAALTRSTSVRCEHCGHKGATLGCRVSACPCSYHLPCAQPAGCALYLSQYLLACPRHRAVFSETLPAAAPLLHHPEQAATPGPTNLLGSATQQDQAGGAVECTPMPWKPSSAARPQHPSFQSHDSQLPALPPQQQQQPLMQQNSCQNEGLPARQHQQQQAKARIVHEPKRKKRRRVDPEEHMAIAQQAAKRARSELRHRAMQGPVESDDEEHFAKQERQRWDRDRARLAPIILGRRATGGSGPSEKGSAQQMAAGQHAQQDYPGFEAVGGHNEAAAQLLEITVLPLLYPDLLCNLSITPPRGVLFHGPPGTGKTLMARALAGACARASPKPVAFFARKGADCLGKFAGDAERTLRLLFQEAQRRAPAIIFLDELDGLAPARAVREGGADQTYASLVSTLLSLMDGLHDRGHVIVIGATNRPDSVDPALRRPGRFDREVYLGLPESKEREAILNIHTSKWPQHPTAKLLGLLAEATQGYAGADLQALACSAVLAAVQRQAPQLISDDALLQASAESEPATSAAVSGGPGREETSQDVQPISPDQGRHELRPSIFATVKVQAQDWQTALLQAPQPCSQRSALQTDPCQLPDLQQQTRRTFWHFLAKVLAHLQGCSVINSEAAQLASAVSKVSALPEQNPAEQRTDSSEDDGCQLQAFQASVEKLLQQCHLPKLRVAQHQDDLGSAAFVEGCSWYQDDRDACKLDGAPDNNSHSSCRILLAGGSASTRQALTSTLQQLLEKLGAGRCATLSLPVLILEGDGNPVQGLLKVLPGLLSMARHGSGPLILSLPELHAWAVEQEDDDFEQHTPAAVHGGSRKKAVRSMHPQLPLLLKSGSLKVFECNIHHSCLWSDGRRPGMHRDSTLPTEQPAAVHSAAADLPRDLTSLQPQRVYHHHTAAAKDCADDQSDAELALPEPRLSSAWAAFVQLLSASQIVKEKGIVLAASSSLPAEAFPPAVASFFNSEPSKQQSQSQTLILMLPEETGPEIPLLRRLPAPSKSQGNCPISAQRASTAALLRATPSNRAALGCWQHAISLPVKQSGSQPFGMNAKEQEAAAANNAQVQQAVRRAGAQLASDPRASFLRKISACSRLKSQAVAEGGLLQLAESAGQGLVPSAEVFLKALQSALHGFQKTLGSSTVARTRQHNMYAAHAHALRSIASRACANALVDDVHEWLEASNDVKGGGLTGSRPGFG</sequence>